<dbReference type="AlphaFoldDB" id="A0A2S0MNB0"/>
<organism evidence="1 2">
    <name type="scientific">Pukyongiella litopenaei</name>
    <dbReference type="NCBI Taxonomy" id="2605946"/>
    <lineage>
        <taxon>Bacteria</taxon>
        <taxon>Pseudomonadati</taxon>
        <taxon>Pseudomonadota</taxon>
        <taxon>Alphaproteobacteria</taxon>
        <taxon>Rhodobacterales</taxon>
        <taxon>Paracoccaceae</taxon>
        <taxon>Pukyongiella</taxon>
    </lineage>
</organism>
<sequence>MTATPRDLIEALGGYRAVAARLGKRPTTVHTHMQAGTLPTAWYDALCQMAREANIPEPKRELFSFLKIREEAA</sequence>
<accession>A0A2S0MNB0</accession>
<reference evidence="2" key="1">
    <citation type="submission" date="2018-03" db="EMBL/GenBank/DDBJ databases">
        <title>Genomic analysis of the strain SH-1 isolated from shrimp intestine.</title>
        <authorList>
            <person name="Kim Y.-S."/>
            <person name="Kim S.-E."/>
            <person name="Kim K.-H."/>
        </authorList>
    </citation>
    <scope>NUCLEOTIDE SEQUENCE [LARGE SCALE GENOMIC DNA]</scope>
    <source>
        <strain evidence="2">SH-1</strain>
    </source>
</reference>
<evidence type="ECO:0008006" key="3">
    <source>
        <dbReference type="Google" id="ProtNLM"/>
    </source>
</evidence>
<name>A0A2S0MNB0_9RHOB</name>
<dbReference type="KEGG" id="thas:C6Y53_06355"/>
<dbReference type="RefSeq" id="WP_149615470.1">
    <property type="nucleotide sequence ID" value="NZ_CP027665.1"/>
</dbReference>
<dbReference type="EMBL" id="CP027665">
    <property type="protein sequence ID" value="AVO37368.2"/>
    <property type="molecule type" value="Genomic_DNA"/>
</dbReference>
<keyword evidence="2" id="KW-1185">Reference proteome</keyword>
<evidence type="ECO:0000313" key="2">
    <source>
        <dbReference type="Proteomes" id="UP000237655"/>
    </source>
</evidence>
<dbReference type="Proteomes" id="UP000237655">
    <property type="component" value="Chromosome"/>
</dbReference>
<evidence type="ECO:0000313" key="1">
    <source>
        <dbReference type="EMBL" id="AVO37368.2"/>
    </source>
</evidence>
<protein>
    <recommendedName>
        <fullName evidence="3">DNA-binding protein</fullName>
    </recommendedName>
</protein>
<gene>
    <name evidence="1" type="ORF">C6Y53_06355</name>
</gene>
<proteinExistence type="predicted"/>
<dbReference type="InterPro" id="IPR059216">
    <property type="entry name" value="LeuA_carph_isopro_dom"/>
</dbReference>
<dbReference type="NCBIfam" id="NF046037">
    <property type="entry name" value="carphisopro"/>
    <property type="match status" value="1"/>
</dbReference>